<evidence type="ECO:0000256" key="7">
    <source>
        <dbReference type="ARBA" id="ARBA00025043"/>
    </source>
</evidence>
<accession>A0AAI8YDH9</accession>
<organism evidence="9 10">
    <name type="scientific">Anthostomella pinea</name>
    <dbReference type="NCBI Taxonomy" id="933095"/>
    <lineage>
        <taxon>Eukaryota</taxon>
        <taxon>Fungi</taxon>
        <taxon>Dikarya</taxon>
        <taxon>Ascomycota</taxon>
        <taxon>Pezizomycotina</taxon>
        <taxon>Sordariomycetes</taxon>
        <taxon>Xylariomycetidae</taxon>
        <taxon>Xylariales</taxon>
        <taxon>Xylariaceae</taxon>
        <taxon>Anthostomella</taxon>
    </lineage>
</organism>
<name>A0AAI8YDH9_9PEZI</name>
<dbReference type="Pfam" id="PF08617">
    <property type="entry name" value="CGI-121"/>
    <property type="match status" value="1"/>
</dbReference>
<evidence type="ECO:0000256" key="2">
    <source>
        <dbReference type="ARBA" id="ARBA00005546"/>
    </source>
</evidence>
<evidence type="ECO:0000256" key="1">
    <source>
        <dbReference type="ARBA" id="ARBA00004123"/>
    </source>
</evidence>
<proteinExistence type="inferred from homology"/>
<evidence type="ECO:0000256" key="8">
    <source>
        <dbReference type="RuleBase" id="RU004398"/>
    </source>
</evidence>
<dbReference type="GO" id="GO:0005829">
    <property type="term" value="C:cytosol"/>
    <property type="evidence" value="ECO:0007669"/>
    <property type="project" value="TreeGrafter"/>
</dbReference>
<dbReference type="EMBL" id="CAUWAG010000003">
    <property type="protein sequence ID" value="CAJ2500760.1"/>
    <property type="molecule type" value="Genomic_DNA"/>
</dbReference>
<dbReference type="SUPFAM" id="SSF143870">
    <property type="entry name" value="PF0523-like"/>
    <property type="match status" value="1"/>
</dbReference>
<evidence type="ECO:0000256" key="6">
    <source>
        <dbReference type="ARBA" id="ARBA00023242"/>
    </source>
</evidence>
<sequence>MKEPEKAPPAWLETIRLEHVPETHSVHVAVFKDIENAEFLHQQLLGRNADFEYAFIDASSVVSRLQVLSAIFKSITVQLNGAMKTPNIHSEIVSSLSPTKNISEAYRRYGITPTSKNIIVVRVLISPSTLTAEDVEKHLVDNVQGVSRPLDDKTLSGFTDWSKIRKYYKLNGVGWVDALKDVGVKSKEMEMLVLGGMSLRGL</sequence>
<dbReference type="GO" id="GO:0000408">
    <property type="term" value="C:EKC/KEOPS complex"/>
    <property type="evidence" value="ECO:0007669"/>
    <property type="project" value="TreeGrafter"/>
</dbReference>
<gene>
    <name evidence="9" type="ORF">KHLLAP_LOCUS1228</name>
</gene>
<comment type="caution">
    <text evidence="9">The sequence shown here is derived from an EMBL/GenBank/DDBJ whole genome shotgun (WGS) entry which is preliminary data.</text>
</comment>
<evidence type="ECO:0000256" key="3">
    <source>
        <dbReference type="ARBA" id="ARBA00015316"/>
    </source>
</evidence>
<dbReference type="Proteomes" id="UP001295740">
    <property type="component" value="Unassembled WGS sequence"/>
</dbReference>
<protein>
    <recommendedName>
        <fullName evidence="4">EKC/KEOPS complex subunit CGI121</fullName>
    </recommendedName>
    <alternativeName>
        <fullName evidence="3">EKC/KEOPS complex subunit cgi121</fullName>
    </alternativeName>
</protein>
<dbReference type="PANTHER" id="PTHR15840:SF10">
    <property type="entry name" value="EKC_KEOPS COMPLEX SUBUNIT TPRKB"/>
    <property type="match status" value="1"/>
</dbReference>
<keyword evidence="6 8" id="KW-0539">Nucleus</keyword>
<reference evidence="9" key="1">
    <citation type="submission" date="2023-10" db="EMBL/GenBank/DDBJ databases">
        <authorList>
            <person name="Hackl T."/>
        </authorList>
    </citation>
    <scope>NUCLEOTIDE SEQUENCE</scope>
</reference>
<keyword evidence="5" id="KW-0819">tRNA processing</keyword>
<evidence type="ECO:0000256" key="4">
    <source>
        <dbReference type="ARBA" id="ARBA00016009"/>
    </source>
</evidence>
<comment type="similarity">
    <text evidence="2 8">Belongs to the CGI121/TPRKB family.</text>
</comment>
<dbReference type="GO" id="GO:0002949">
    <property type="term" value="P:tRNA threonylcarbamoyladenosine modification"/>
    <property type="evidence" value="ECO:0007669"/>
    <property type="project" value="TreeGrafter"/>
</dbReference>
<dbReference type="AlphaFoldDB" id="A0AAI8YDH9"/>
<dbReference type="PANTHER" id="PTHR15840">
    <property type="entry name" value="CGI-121 FAMILY MEMBER"/>
    <property type="match status" value="1"/>
</dbReference>
<comment type="function">
    <text evidence="7">Component of the EKC/KEOPS complex that is required for the formation of a threonylcarbamoyl group on adenosine at position 37 (t(6)A37) in tRNAs that read codons beginning with adenine. The complex is probably involved in the transfer of the threonylcarbamoyl moiety of threonylcarbamoyl-AMP (TC-AMP) to the N6 group of A37. CGI121 acts as an allosteric effector that regulates the t(6)A activity of the complex. The EKC/KEOPS complex also promotes both telomere uncapping and telomere elongation. The complex is required for efficient recruitment of transcriptional coactivators. CGI121 is not required for tRNA modification.</text>
</comment>
<evidence type="ECO:0000313" key="9">
    <source>
        <dbReference type="EMBL" id="CAJ2500760.1"/>
    </source>
</evidence>
<dbReference type="InterPro" id="IPR036504">
    <property type="entry name" value="CGI121/TPRKB_sf"/>
</dbReference>
<evidence type="ECO:0000256" key="5">
    <source>
        <dbReference type="ARBA" id="ARBA00022694"/>
    </source>
</evidence>
<dbReference type="InterPro" id="IPR013926">
    <property type="entry name" value="CGI121/TPRKB"/>
</dbReference>
<comment type="subcellular location">
    <subcellularLocation>
        <location evidence="1">Nucleus</location>
    </subcellularLocation>
</comment>
<dbReference type="Gene3D" id="3.30.2380.10">
    <property type="entry name" value="CGI121/TPRKB"/>
    <property type="match status" value="1"/>
</dbReference>
<evidence type="ECO:0000313" key="10">
    <source>
        <dbReference type="Proteomes" id="UP001295740"/>
    </source>
</evidence>
<dbReference type="GO" id="GO:0005634">
    <property type="term" value="C:nucleus"/>
    <property type="evidence" value="ECO:0007669"/>
    <property type="project" value="UniProtKB-SubCell"/>
</dbReference>
<keyword evidence="10" id="KW-1185">Reference proteome</keyword>